<dbReference type="Proteomes" id="UP001054252">
    <property type="component" value="Unassembled WGS sequence"/>
</dbReference>
<comment type="caution">
    <text evidence="5">The sequence shown here is derived from an EMBL/GenBank/DDBJ whole genome shotgun (WGS) entry which is preliminary data.</text>
</comment>
<proteinExistence type="inferred from homology"/>
<accession>A0AAV5I904</accession>
<protein>
    <recommendedName>
        <fullName evidence="7">Cucumisin</fullName>
    </recommendedName>
</protein>
<dbReference type="Pfam" id="PF17766">
    <property type="entry name" value="fn3_6"/>
    <property type="match status" value="1"/>
</dbReference>
<dbReference type="Gene3D" id="3.50.30.30">
    <property type="match status" value="1"/>
</dbReference>
<dbReference type="AlphaFoldDB" id="A0AAV5I904"/>
<dbReference type="GO" id="GO:0004252">
    <property type="term" value="F:serine-type endopeptidase activity"/>
    <property type="evidence" value="ECO:0007669"/>
    <property type="project" value="InterPro"/>
</dbReference>
<evidence type="ECO:0008006" key="7">
    <source>
        <dbReference type="Google" id="ProtNLM"/>
    </source>
</evidence>
<dbReference type="SUPFAM" id="SSF52743">
    <property type="entry name" value="Subtilisin-like"/>
    <property type="match status" value="1"/>
</dbReference>
<evidence type="ECO:0000259" key="3">
    <source>
        <dbReference type="Pfam" id="PF00082"/>
    </source>
</evidence>
<evidence type="ECO:0000256" key="1">
    <source>
        <dbReference type="ARBA" id="ARBA00011073"/>
    </source>
</evidence>
<sequence length="472" mass="50689">MGGRPKGEFSASTLHSSILQEVYIAYMGGRPKGEFSASTLHSSILQEREDVVSVFPNRKMQLQTTRSWDFMGFSKQVKRSTLEGDIIVGVFDTGIWPKSKSFSDENLGPPPKIWKGKCQKSSNFTCNNTNRSDSSSLEVLSPLDTDGHGSQAASIAAGAIVEGANMLGLGLGDARGGVPGARRAVYKICWIDGCSNPDSCDYFTDPLAIGSFHAMKHGILTSTAAGNYGPTYGSVSSVAPWTLSVAASTIDRKFVTKVKLGNGEIYKAGDAGLKGVDARNCYPDNLDKKKVKGKIVLCKDMNAGIGLVEAEAAGMVMQNGSFDDVAYDYFLPASYLSNGSALFNYLKGTKKPTAKIFKSNEEKDRFTPSVASFSSRGPNLMTHDILKVTNVGSAVSTYKALVNAPKGLTIKVTPNTLSFISWLCDFHAEMKSFVVNVTVIVAATTPVISSSLTWDDGVHRVRSPVVGYRLQN</sequence>
<reference evidence="5 6" key="1">
    <citation type="journal article" date="2021" name="Commun. Biol.">
        <title>The genome of Shorea leprosula (Dipterocarpaceae) highlights the ecological relevance of drought in aseasonal tropical rainforests.</title>
        <authorList>
            <person name="Ng K.K.S."/>
            <person name="Kobayashi M.J."/>
            <person name="Fawcett J.A."/>
            <person name="Hatakeyama M."/>
            <person name="Paape T."/>
            <person name="Ng C.H."/>
            <person name="Ang C.C."/>
            <person name="Tnah L.H."/>
            <person name="Lee C.T."/>
            <person name="Nishiyama T."/>
            <person name="Sese J."/>
            <person name="O'Brien M.J."/>
            <person name="Copetti D."/>
            <person name="Mohd Noor M.I."/>
            <person name="Ong R.C."/>
            <person name="Putra M."/>
            <person name="Sireger I.Z."/>
            <person name="Indrioko S."/>
            <person name="Kosugi Y."/>
            <person name="Izuno A."/>
            <person name="Isagi Y."/>
            <person name="Lee S.L."/>
            <person name="Shimizu K.K."/>
        </authorList>
    </citation>
    <scope>NUCLEOTIDE SEQUENCE [LARGE SCALE GENOMIC DNA]</scope>
    <source>
        <strain evidence="5">214</strain>
    </source>
</reference>
<dbReference type="InterPro" id="IPR036852">
    <property type="entry name" value="Peptidase_S8/S53_dom_sf"/>
</dbReference>
<keyword evidence="6" id="KW-1185">Reference proteome</keyword>
<dbReference type="InterPro" id="IPR045051">
    <property type="entry name" value="SBT"/>
</dbReference>
<keyword evidence="2" id="KW-0732">Signal</keyword>
<dbReference type="Pfam" id="PF00082">
    <property type="entry name" value="Peptidase_S8"/>
    <property type="match status" value="1"/>
</dbReference>
<dbReference type="InterPro" id="IPR041469">
    <property type="entry name" value="Subtilisin-like_FN3"/>
</dbReference>
<organism evidence="5 6">
    <name type="scientific">Rubroshorea leprosula</name>
    <dbReference type="NCBI Taxonomy" id="152421"/>
    <lineage>
        <taxon>Eukaryota</taxon>
        <taxon>Viridiplantae</taxon>
        <taxon>Streptophyta</taxon>
        <taxon>Embryophyta</taxon>
        <taxon>Tracheophyta</taxon>
        <taxon>Spermatophyta</taxon>
        <taxon>Magnoliopsida</taxon>
        <taxon>eudicotyledons</taxon>
        <taxon>Gunneridae</taxon>
        <taxon>Pentapetalae</taxon>
        <taxon>rosids</taxon>
        <taxon>malvids</taxon>
        <taxon>Malvales</taxon>
        <taxon>Dipterocarpaceae</taxon>
        <taxon>Rubroshorea</taxon>
    </lineage>
</organism>
<dbReference type="EMBL" id="BPVZ01000011">
    <property type="protein sequence ID" value="GKU97612.1"/>
    <property type="molecule type" value="Genomic_DNA"/>
</dbReference>
<evidence type="ECO:0000256" key="2">
    <source>
        <dbReference type="ARBA" id="ARBA00022729"/>
    </source>
</evidence>
<gene>
    <name evidence="5" type="ORF">SLEP1_g10739</name>
</gene>
<feature type="domain" description="Subtilisin-like protease fibronectin type-III" evidence="4">
    <location>
        <begin position="387"/>
        <end position="466"/>
    </location>
</feature>
<dbReference type="CDD" id="cd02120">
    <property type="entry name" value="PA_subtilisin_like"/>
    <property type="match status" value="1"/>
</dbReference>
<dbReference type="Gene3D" id="3.40.50.200">
    <property type="entry name" value="Peptidase S8/S53 domain"/>
    <property type="match status" value="1"/>
</dbReference>
<feature type="domain" description="Peptidase S8/S53" evidence="3">
    <location>
        <begin position="85"/>
        <end position="196"/>
    </location>
</feature>
<dbReference type="Gene3D" id="2.60.40.2310">
    <property type="match status" value="1"/>
</dbReference>
<comment type="similarity">
    <text evidence="1">Belongs to the peptidase S8 family.</text>
</comment>
<evidence type="ECO:0000259" key="4">
    <source>
        <dbReference type="Pfam" id="PF17766"/>
    </source>
</evidence>
<dbReference type="GO" id="GO:0006508">
    <property type="term" value="P:proteolysis"/>
    <property type="evidence" value="ECO:0007669"/>
    <property type="project" value="InterPro"/>
</dbReference>
<dbReference type="InterPro" id="IPR000209">
    <property type="entry name" value="Peptidase_S8/S53_dom"/>
</dbReference>
<evidence type="ECO:0000313" key="6">
    <source>
        <dbReference type="Proteomes" id="UP001054252"/>
    </source>
</evidence>
<dbReference type="PANTHER" id="PTHR10795">
    <property type="entry name" value="PROPROTEIN CONVERTASE SUBTILISIN/KEXIN"/>
    <property type="match status" value="1"/>
</dbReference>
<name>A0AAV5I904_9ROSI</name>
<evidence type="ECO:0000313" key="5">
    <source>
        <dbReference type="EMBL" id="GKU97612.1"/>
    </source>
</evidence>